<keyword evidence="5" id="KW-1185">Reference proteome</keyword>
<keyword evidence="4" id="KW-0347">Helicase</keyword>
<dbReference type="InterPro" id="IPR001650">
    <property type="entry name" value="Helicase_C-like"/>
</dbReference>
<dbReference type="PANTHER" id="PTHR45766">
    <property type="entry name" value="DNA ANNEALING HELICASE AND ENDONUCLEASE ZRANB3 FAMILY MEMBER"/>
    <property type="match status" value="1"/>
</dbReference>
<dbReference type="InterPro" id="IPR057342">
    <property type="entry name" value="DEXDc_RapA"/>
</dbReference>
<dbReference type="EMBL" id="JBHSBV010000004">
    <property type="protein sequence ID" value="MFC4201609.1"/>
    <property type="molecule type" value="Genomic_DNA"/>
</dbReference>
<dbReference type="InterPro" id="IPR014001">
    <property type="entry name" value="Helicase_ATP-bd"/>
</dbReference>
<organism evidence="4 5">
    <name type="scientific">Candidimonas humi</name>
    <dbReference type="NCBI Taxonomy" id="683355"/>
    <lineage>
        <taxon>Bacteria</taxon>
        <taxon>Pseudomonadati</taxon>
        <taxon>Pseudomonadota</taxon>
        <taxon>Betaproteobacteria</taxon>
        <taxon>Burkholderiales</taxon>
        <taxon>Alcaligenaceae</taxon>
        <taxon>Candidimonas</taxon>
    </lineage>
</organism>
<evidence type="ECO:0000259" key="2">
    <source>
        <dbReference type="PROSITE" id="PS51192"/>
    </source>
</evidence>
<proteinExistence type="predicted"/>
<comment type="caution">
    <text evidence="4">The sequence shown here is derived from an EMBL/GenBank/DDBJ whole genome shotgun (WGS) entry which is preliminary data.</text>
</comment>
<dbReference type="SMART" id="SM00487">
    <property type="entry name" value="DEXDc"/>
    <property type="match status" value="1"/>
</dbReference>
<dbReference type="PROSITE" id="PS51194">
    <property type="entry name" value="HELICASE_CTER"/>
    <property type="match status" value="1"/>
</dbReference>
<reference evidence="5" key="1">
    <citation type="journal article" date="2019" name="Int. J. Syst. Evol. Microbiol.">
        <title>The Global Catalogue of Microorganisms (GCM) 10K type strain sequencing project: providing services to taxonomists for standard genome sequencing and annotation.</title>
        <authorList>
            <consortium name="The Broad Institute Genomics Platform"/>
            <consortium name="The Broad Institute Genome Sequencing Center for Infectious Disease"/>
            <person name="Wu L."/>
            <person name="Ma J."/>
        </authorList>
    </citation>
    <scope>NUCLEOTIDE SEQUENCE [LARGE SCALE GENOMIC DNA]</scope>
    <source>
        <strain evidence="5">LMG 24813</strain>
    </source>
</reference>
<protein>
    <submittedName>
        <fullName evidence="4">DEAD/DEAH box helicase</fullName>
        <ecNumber evidence="4">3.6.4.-</ecNumber>
    </submittedName>
</protein>
<dbReference type="EC" id="3.6.4.-" evidence="4"/>
<dbReference type="RefSeq" id="WP_217965525.1">
    <property type="nucleotide sequence ID" value="NZ_JAHTBN010000007.1"/>
</dbReference>
<dbReference type="PROSITE" id="PS51192">
    <property type="entry name" value="HELICASE_ATP_BIND_1"/>
    <property type="match status" value="1"/>
</dbReference>
<dbReference type="Proteomes" id="UP001595848">
    <property type="component" value="Unassembled WGS sequence"/>
</dbReference>
<feature type="domain" description="Helicase C-terminal" evidence="3">
    <location>
        <begin position="672"/>
        <end position="858"/>
    </location>
</feature>
<accession>A0ABV8P0J2</accession>
<dbReference type="CDD" id="cd18793">
    <property type="entry name" value="SF2_C_SNF"/>
    <property type="match status" value="1"/>
</dbReference>
<evidence type="ECO:0000313" key="5">
    <source>
        <dbReference type="Proteomes" id="UP001595848"/>
    </source>
</evidence>
<evidence type="ECO:0000313" key="4">
    <source>
        <dbReference type="EMBL" id="MFC4201609.1"/>
    </source>
</evidence>
<dbReference type="GO" id="GO:0016787">
    <property type="term" value="F:hydrolase activity"/>
    <property type="evidence" value="ECO:0007669"/>
    <property type="project" value="UniProtKB-KW"/>
</dbReference>
<name>A0ABV8P0J2_9BURK</name>
<dbReference type="CDD" id="cd10311">
    <property type="entry name" value="PLDc_N_DEXD_c"/>
    <property type="match status" value="1"/>
</dbReference>
<gene>
    <name evidence="4" type="ORF">ACFOY1_11655</name>
</gene>
<dbReference type="GO" id="GO:0004386">
    <property type="term" value="F:helicase activity"/>
    <property type="evidence" value="ECO:0007669"/>
    <property type="project" value="UniProtKB-KW"/>
</dbReference>
<keyword evidence="4" id="KW-0067">ATP-binding</keyword>
<keyword evidence="4" id="KW-0547">Nucleotide-binding</keyword>
<dbReference type="CDD" id="cd18011">
    <property type="entry name" value="DEXDc_RapA"/>
    <property type="match status" value="1"/>
</dbReference>
<dbReference type="Pfam" id="PF04851">
    <property type="entry name" value="ResIII"/>
    <property type="match status" value="1"/>
</dbReference>
<dbReference type="InterPro" id="IPR006935">
    <property type="entry name" value="Helicase/UvrB_N"/>
</dbReference>
<dbReference type="Pfam" id="PF00271">
    <property type="entry name" value="Helicase_C"/>
    <property type="match status" value="1"/>
</dbReference>
<dbReference type="PANTHER" id="PTHR45766:SF6">
    <property type="entry name" value="SWI_SNF-RELATED MATRIX-ASSOCIATED ACTIN-DEPENDENT REGULATOR OF CHROMATIN SUBFAMILY A-LIKE PROTEIN 1"/>
    <property type="match status" value="1"/>
</dbReference>
<keyword evidence="1 4" id="KW-0378">Hydrolase</keyword>
<feature type="domain" description="Helicase ATP-binding" evidence="2">
    <location>
        <begin position="249"/>
        <end position="410"/>
    </location>
</feature>
<evidence type="ECO:0000259" key="3">
    <source>
        <dbReference type="PROSITE" id="PS51194"/>
    </source>
</evidence>
<dbReference type="SMART" id="SM00490">
    <property type="entry name" value="HELICc"/>
    <property type="match status" value="1"/>
</dbReference>
<dbReference type="InterPro" id="IPR049730">
    <property type="entry name" value="SNF2/RAD54-like_C"/>
</dbReference>
<sequence length="1077" mass="120055">MKLIQNTGTQRVIDLMRPHLKHGNRLDCVTPSFSLYAFAEVREALSALDRVQLIVPPDNEALELLGTEGDRAARNRLQARWLANQCAKWISEKVALRRASRSVPQGAAVMRGPDGAPAQVVLGSFAFSTSGLGLTPGNPLNLIQASETAEEAAQLAQWFDQQWAGLQTAASIDSDGQGKEYESVFEALQGLGEHRDPFTIYTLMLHRLFQDSGDEMDEERIVKSATGIRNTVVWKKLFKFQRDGVVGAIDKLNRFGGCIIADSVGLGKTFEALAIIKYHELRNDRVLVLAPKRLRDNWTLYKANDKRNILAADRFNYDVLNHTDLSRDGGLSGDIDLSHVNWGNYDLVVIDESHNFRNKATHKGKESRYDRLMRRIIREGVKTRVLMLSATPVNNRLADLRNQIAFATEGDDAALMEHGIASIEATTRKAQAQFNRWLALDEAEKTPGRLVEMLGFDYFTLLDHLTIARSRRHVEKYYGTSETGRFPDRLPPINIKADVDLAGEFRAIRDINQEIRRLTLASYAPLRYVLPHKQAAYDAKYSTQVRGGEGFFRQADREESLIHLLRVNVLKRMESCVAAFTLTVQRQLKDVESTLARIESHAEAVEEIDIADVDIDDPAFEALLVGRKVKVLLGDVDLIRWKQDLLEDRNRLATLLAAARQVDAARDAKLAALRDMIARKCAEPINTHDGKANRKIIVFTAFSDTAHYLYAQLAPWARDKQGMHAAVVTGSAGIQSTLPGLRKNMGDVLSAFAPRAKERPQDLADEGEIDLLIATDCISEGQNLQDCDWLINYDIHWNPVRIIQRFGRIDRIGSPNQRIQLVNFWPNMELEEYINLEQRVSGRMVLLDVSATGEENLIEQQSGNAMNDLEYRRKQLLKLQDTVIDMEDLSTGVAITDLTLTDFRIDLAQYLKAHPGKLDAQPLGAFAVTTTLDADIPPGVIFCLQACGPTAQSAASSDYPLAPHYLVHVGDDGHVLLPYPQAKRILDRLKRLVLGRERPDDSACARFDKLTKGGEDMRHAQKLLAAAVASVAGKQEERAVASLFTPGGTHAMKGEFAGSGDFEVVAFLVVLPEREAA</sequence>
<evidence type="ECO:0000256" key="1">
    <source>
        <dbReference type="ARBA" id="ARBA00022801"/>
    </source>
</evidence>